<name>A0A8S4DKY4_PLUXY</name>
<evidence type="ECO:0000313" key="3">
    <source>
        <dbReference type="Proteomes" id="UP000653454"/>
    </source>
</evidence>
<evidence type="ECO:0000256" key="1">
    <source>
        <dbReference type="SAM" id="MobiDB-lite"/>
    </source>
</evidence>
<comment type="caution">
    <text evidence="2">The sequence shown here is derived from an EMBL/GenBank/DDBJ whole genome shotgun (WGS) entry which is preliminary data.</text>
</comment>
<keyword evidence="3" id="KW-1185">Reference proteome</keyword>
<reference evidence="2" key="1">
    <citation type="submission" date="2020-11" db="EMBL/GenBank/DDBJ databases">
        <authorList>
            <person name="Whiteford S."/>
        </authorList>
    </citation>
    <scope>NUCLEOTIDE SEQUENCE</scope>
</reference>
<protein>
    <submittedName>
        <fullName evidence="2">(diamondback moth) hypothetical protein</fullName>
    </submittedName>
</protein>
<proteinExistence type="predicted"/>
<dbReference type="Proteomes" id="UP000653454">
    <property type="component" value="Unassembled WGS sequence"/>
</dbReference>
<evidence type="ECO:0000313" key="2">
    <source>
        <dbReference type="EMBL" id="CAG9101328.1"/>
    </source>
</evidence>
<accession>A0A8S4DKY4</accession>
<gene>
    <name evidence="2" type="ORF">PLXY2_LOCUS2545</name>
</gene>
<feature type="compositionally biased region" description="Pro residues" evidence="1">
    <location>
        <begin position="7"/>
        <end position="22"/>
    </location>
</feature>
<dbReference type="EMBL" id="CAJHNJ030000006">
    <property type="protein sequence ID" value="CAG9101328.1"/>
    <property type="molecule type" value="Genomic_DNA"/>
</dbReference>
<feature type="region of interest" description="Disordered" evidence="1">
    <location>
        <begin position="1"/>
        <end position="45"/>
    </location>
</feature>
<sequence length="127" mass="13971">MKHIPAAPRPRPPQPPARPQPPRRGGHSGRANHNPVGRRTRDTTHVRAISCSTTFNVLFYLQDGHQTKEAEKILCSIQLQACVTPCVGGAGAAQAWRLPPLGGESSRLPQAEDDTRARYLFLFRTSL</sequence>
<organism evidence="2 3">
    <name type="scientific">Plutella xylostella</name>
    <name type="common">Diamondback moth</name>
    <name type="synonym">Plutella maculipennis</name>
    <dbReference type="NCBI Taxonomy" id="51655"/>
    <lineage>
        <taxon>Eukaryota</taxon>
        <taxon>Metazoa</taxon>
        <taxon>Ecdysozoa</taxon>
        <taxon>Arthropoda</taxon>
        <taxon>Hexapoda</taxon>
        <taxon>Insecta</taxon>
        <taxon>Pterygota</taxon>
        <taxon>Neoptera</taxon>
        <taxon>Endopterygota</taxon>
        <taxon>Lepidoptera</taxon>
        <taxon>Glossata</taxon>
        <taxon>Ditrysia</taxon>
        <taxon>Yponomeutoidea</taxon>
        <taxon>Plutellidae</taxon>
        <taxon>Plutella</taxon>
    </lineage>
</organism>
<dbReference type="AlphaFoldDB" id="A0A8S4DKY4"/>